<dbReference type="PROSITE" id="PS51186">
    <property type="entry name" value="GNAT"/>
    <property type="match status" value="1"/>
</dbReference>
<keyword evidence="2" id="KW-0808">Transferase</keyword>
<protein>
    <submittedName>
        <fullName evidence="2">GNAT family N-acetyltransferase</fullName>
        <ecNumber evidence="2">2.3.-.-</ecNumber>
    </submittedName>
</protein>
<dbReference type="EMBL" id="JBHUIO010000005">
    <property type="protein sequence ID" value="MFD2169749.1"/>
    <property type="molecule type" value="Genomic_DNA"/>
</dbReference>
<dbReference type="SUPFAM" id="SSF55729">
    <property type="entry name" value="Acyl-CoA N-acyltransferases (Nat)"/>
    <property type="match status" value="1"/>
</dbReference>
<gene>
    <name evidence="2" type="ORF">ACFSOY_07040</name>
</gene>
<dbReference type="Proteomes" id="UP001597343">
    <property type="component" value="Unassembled WGS sequence"/>
</dbReference>
<dbReference type="PANTHER" id="PTHR43415:SF3">
    <property type="entry name" value="GNAT-FAMILY ACETYLTRANSFERASE"/>
    <property type="match status" value="1"/>
</dbReference>
<dbReference type="InterPro" id="IPR000182">
    <property type="entry name" value="GNAT_dom"/>
</dbReference>
<feature type="domain" description="N-acetyltransferase" evidence="1">
    <location>
        <begin position="12"/>
        <end position="175"/>
    </location>
</feature>
<evidence type="ECO:0000259" key="1">
    <source>
        <dbReference type="PROSITE" id="PS51186"/>
    </source>
</evidence>
<proteinExistence type="predicted"/>
<reference evidence="3" key="1">
    <citation type="journal article" date="2019" name="Int. J. Syst. Evol. Microbiol.">
        <title>The Global Catalogue of Microorganisms (GCM) 10K type strain sequencing project: providing services to taxonomists for standard genome sequencing and annotation.</title>
        <authorList>
            <consortium name="The Broad Institute Genomics Platform"/>
            <consortium name="The Broad Institute Genome Sequencing Center for Infectious Disease"/>
            <person name="Wu L."/>
            <person name="Ma J."/>
        </authorList>
    </citation>
    <scope>NUCLEOTIDE SEQUENCE [LARGE SCALE GENOMIC DNA]</scope>
    <source>
        <strain evidence="3">CGMCC 1.13574</strain>
    </source>
</reference>
<evidence type="ECO:0000313" key="3">
    <source>
        <dbReference type="Proteomes" id="UP001597343"/>
    </source>
</evidence>
<dbReference type="PANTHER" id="PTHR43415">
    <property type="entry name" value="SPERMIDINE N(1)-ACETYLTRANSFERASE"/>
    <property type="match status" value="1"/>
</dbReference>
<dbReference type="InterPro" id="IPR016181">
    <property type="entry name" value="Acyl_CoA_acyltransferase"/>
</dbReference>
<dbReference type="GO" id="GO:0016746">
    <property type="term" value="F:acyltransferase activity"/>
    <property type="evidence" value="ECO:0007669"/>
    <property type="project" value="UniProtKB-KW"/>
</dbReference>
<keyword evidence="3" id="KW-1185">Reference proteome</keyword>
<evidence type="ECO:0000313" key="2">
    <source>
        <dbReference type="EMBL" id="MFD2169749.1"/>
    </source>
</evidence>
<dbReference type="EC" id="2.3.-.-" evidence="2"/>
<dbReference type="RefSeq" id="WP_386045140.1">
    <property type="nucleotide sequence ID" value="NZ_JBHUIO010000005.1"/>
</dbReference>
<dbReference type="Gene3D" id="3.40.630.30">
    <property type="match status" value="1"/>
</dbReference>
<sequence>MQPVKFLCGDAVYLRPITRQDHELYYRALYEPTGRYFTGTQAVYTQEGVANAFERFDADSSRVDLLICSQSTDEVVGDISLNSMDSNNRSGSLRLAIFDPANYSQGYGTEALILMLDYGFGMRNLHRIDLHVYAYNPRAIHTYEKVGFQKEGVMRDAWYYDHKWTDVIIMSMLEEEFRAKYKRTTT</sequence>
<name>A0ABW4ZW52_9BACL</name>
<dbReference type="Pfam" id="PF13302">
    <property type="entry name" value="Acetyltransf_3"/>
    <property type="match status" value="1"/>
</dbReference>
<organism evidence="2 3">
    <name type="scientific">Tumebacillus lipolyticus</name>
    <dbReference type="NCBI Taxonomy" id="1280370"/>
    <lineage>
        <taxon>Bacteria</taxon>
        <taxon>Bacillati</taxon>
        <taxon>Bacillota</taxon>
        <taxon>Bacilli</taxon>
        <taxon>Bacillales</taxon>
        <taxon>Alicyclobacillaceae</taxon>
        <taxon>Tumebacillus</taxon>
    </lineage>
</organism>
<keyword evidence="2" id="KW-0012">Acyltransferase</keyword>
<accession>A0ABW4ZW52</accession>
<comment type="caution">
    <text evidence="2">The sequence shown here is derived from an EMBL/GenBank/DDBJ whole genome shotgun (WGS) entry which is preliminary data.</text>
</comment>